<sequence length="88" mass="8786">MVSRGCLPLLLGAPAQARGSATAPPPCSLPSQPPTTSSGRTPTLPLAHRPASGRRARPRRSRGGARPSGSLAPCSSSSLAARLSSSCA</sequence>
<evidence type="ECO:0000256" key="1">
    <source>
        <dbReference type="SAM" id="MobiDB-lite"/>
    </source>
</evidence>
<evidence type="ECO:0000313" key="3">
    <source>
        <dbReference type="Proteomes" id="UP000473826"/>
    </source>
</evidence>
<evidence type="ECO:0000313" key="2">
    <source>
        <dbReference type="EMBL" id="TXT10909.1"/>
    </source>
</evidence>
<feature type="compositionally biased region" description="Basic residues" evidence="1">
    <location>
        <begin position="51"/>
        <end position="63"/>
    </location>
</feature>
<dbReference type="AlphaFoldDB" id="A0A7D8V1J3"/>
<feature type="region of interest" description="Disordered" evidence="1">
    <location>
        <begin position="16"/>
        <end position="88"/>
    </location>
</feature>
<proteinExistence type="predicted"/>
<keyword evidence="3" id="KW-1185">Reference proteome</keyword>
<comment type="caution">
    <text evidence="2">The sequence shown here is derived from an EMBL/GenBank/DDBJ whole genome shotgun (WGS) entry which is preliminary data.</text>
</comment>
<dbReference type="Proteomes" id="UP000473826">
    <property type="component" value="Unassembled WGS sequence"/>
</dbReference>
<accession>A0A7D8V1J3</accession>
<reference evidence="2 3" key="1">
    <citation type="journal article" date="2019" name="PLoS Genet.">
        <title>Convergent evolution of linked mating-type loci in basidiomycete fungi.</title>
        <authorList>
            <person name="Sun S."/>
            <person name="Coelho M.A."/>
            <person name="Heitman J."/>
            <person name="Nowrousian M."/>
        </authorList>
    </citation>
    <scope>NUCLEOTIDE SEQUENCE [LARGE SCALE GENOMIC DNA]</scope>
    <source>
        <strain evidence="2 3">CBS 4282</strain>
    </source>
</reference>
<feature type="compositionally biased region" description="Pro residues" evidence="1">
    <location>
        <begin position="23"/>
        <end position="33"/>
    </location>
</feature>
<gene>
    <name evidence="2" type="ORF">VHUM_01660</name>
</gene>
<name>A0A7D8V1J3_VANHU</name>
<feature type="compositionally biased region" description="Low complexity" evidence="1">
    <location>
        <begin position="64"/>
        <end position="88"/>
    </location>
</feature>
<protein>
    <submittedName>
        <fullName evidence="2">Uncharacterized protein</fullName>
    </submittedName>
</protein>
<organism evidence="2 3">
    <name type="scientific">Vanrija humicola</name>
    <name type="common">Yeast</name>
    <name type="synonym">Cryptococcus humicola</name>
    <dbReference type="NCBI Taxonomy" id="5417"/>
    <lineage>
        <taxon>Eukaryota</taxon>
        <taxon>Fungi</taxon>
        <taxon>Dikarya</taxon>
        <taxon>Basidiomycota</taxon>
        <taxon>Agaricomycotina</taxon>
        <taxon>Tremellomycetes</taxon>
        <taxon>Trichosporonales</taxon>
        <taxon>Trichosporonaceae</taxon>
        <taxon>Vanrija</taxon>
    </lineage>
</organism>
<dbReference type="EMBL" id="QKWK01000004">
    <property type="protein sequence ID" value="TXT10909.1"/>
    <property type="molecule type" value="Genomic_DNA"/>
</dbReference>